<accession>A0ABR9VNY2</accession>
<dbReference type="Proteomes" id="UP000658720">
    <property type="component" value="Unassembled WGS sequence"/>
</dbReference>
<dbReference type="Gene3D" id="2.60.120.10">
    <property type="entry name" value="Jelly Rolls"/>
    <property type="match status" value="1"/>
</dbReference>
<dbReference type="RefSeq" id="WP_194019006.1">
    <property type="nucleotide sequence ID" value="NZ_JADEVV010000008.1"/>
</dbReference>
<dbReference type="EMBL" id="JADEVV010000008">
    <property type="protein sequence ID" value="MBE9253055.1"/>
    <property type="molecule type" value="Genomic_DNA"/>
</dbReference>
<name>A0ABR9VNY2_9SYNC</name>
<comment type="caution">
    <text evidence="1">The sequence shown here is derived from an EMBL/GenBank/DDBJ whole genome shotgun (WGS) entry which is preliminary data.</text>
</comment>
<sequence>MKSFPLLLSQLLLVLLIALGSLTIICPKALAIATLDNFPSPNIENTEKILGPAGEIFEFSTCNAEGIGFTIANAQIPAGAGPLPHIHHYTNEWFWTPQGGLELFQSTKEYPDLDNPATVTQGGNATIYTVQTEPNQIVYGPKYRVHGFVNITSETRPLTFIWRQDPTSPEYEFHDGGIREYFKDVGIPIKNMKKLPKITDQAREKFVTHAPDYGINQSYYFLQYVNKLDNQPPAALANLKDDQSLNEIIETINAYNQGDSSVTCF</sequence>
<organism evidence="1 2">
    <name type="scientific">Synechocystis salina LEGE 00031</name>
    <dbReference type="NCBI Taxonomy" id="1828736"/>
    <lineage>
        <taxon>Bacteria</taxon>
        <taxon>Bacillati</taxon>
        <taxon>Cyanobacteriota</taxon>
        <taxon>Cyanophyceae</taxon>
        <taxon>Synechococcales</taxon>
        <taxon>Merismopediaceae</taxon>
        <taxon>Synechocystis</taxon>
    </lineage>
</organism>
<keyword evidence="2" id="KW-1185">Reference proteome</keyword>
<gene>
    <name evidence="1" type="ORF">IQ217_04095</name>
</gene>
<dbReference type="CDD" id="cd20291">
    <property type="entry name" value="cupin_CucA-like"/>
    <property type="match status" value="1"/>
</dbReference>
<dbReference type="InterPro" id="IPR014710">
    <property type="entry name" value="RmlC-like_jellyroll"/>
</dbReference>
<evidence type="ECO:0000313" key="2">
    <source>
        <dbReference type="Proteomes" id="UP000658720"/>
    </source>
</evidence>
<dbReference type="SUPFAM" id="SSF51182">
    <property type="entry name" value="RmlC-like cupins"/>
    <property type="match status" value="1"/>
</dbReference>
<proteinExistence type="predicted"/>
<protein>
    <submittedName>
        <fullName evidence="1">Cupin domain-containing protein</fullName>
    </submittedName>
</protein>
<evidence type="ECO:0000313" key="1">
    <source>
        <dbReference type="EMBL" id="MBE9253055.1"/>
    </source>
</evidence>
<dbReference type="InterPro" id="IPR011051">
    <property type="entry name" value="RmlC_Cupin_sf"/>
</dbReference>
<reference evidence="1 2" key="1">
    <citation type="submission" date="2020-10" db="EMBL/GenBank/DDBJ databases">
        <authorList>
            <person name="Castelo-Branco R."/>
            <person name="Eusebio N."/>
            <person name="Adriana R."/>
            <person name="Vieira A."/>
            <person name="Brugerolle De Fraissinette N."/>
            <person name="Rezende De Castro R."/>
            <person name="Schneider M.P."/>
            <person name="Vasconcelos V."/>
            <person name="Leao P.N."/>
        </authorList>
    </citation>
    <scope>NUCLEOTIDE SEQUENCE [LARGE SCALE GENOMIC DNA]</scope>
    <source>
        <strain evidence="1 2">LEGE 00031</strain>
    </source>
</reference>